<keyword evidence="1" id="KW-0489">Methyltransferase</keyword>
<accession>A0A4P0YER9</accession>
<protein>
    <submittedName>
        <fullName evidence="1">Cobalt-precorrin-3B C(17)-methyltransferase</fullName>
        <ecNumber evidence="1">2.1.1.-</ecNumber>
    </submittedName>
</protein>
<dbReference type="EMBL" id="CABDVL010000003">
    <property type="protein sequence ID" value="VTM58929.1"/>
    <property type="molecule type" value="Genomic_DNA"/>
</dbReference>
<proteinExistence type="predicted"/>
<dbReference type="Proteomes" id="UP000507695">
    <property type="component" value="Unassembled WGS sequence"/>
</dbReference>
<dbReference type="GO" id="GO:0032259">
    <property type="term" value="P:methylation"/>
    <property type="evidence" value="ECO:0007669"/>
    <property type="project" value="UniProtKB-KW"/>
</dbReference>
<name>A0A4P0YER9_KLEPN</name>
<dbReference type="EC" id="2.1.1.-" evidence="1"/>
<keyword evidence="1" id="KW-0808">Transferase</keyword>
<dbReference type="AlphaFoldDB" id="A0A4P0YER9"/>
<evidence type="ECO:0000313" key="1">
    <source>
        <dbReference type="EMBL" id="VTM58929.1"/>
    </source>
</evidence>
<dbReference type="Gene3D" id="3.30.950.10">
    <property type="entry name" value="Methyltransferase, Cobalt-precorrin-4 Transmethylase, Domain 2"/>
    <property type="match status" value="1"/>
</dbReference>
<organism evidence="1">
    <name type="scientific">Klebsiella pneumoniae</name>
    <dbReference type="NCBI Taxonomy" id="573"/>
    <lineage>
        <taxon>Bacteria</taxon>
        <taxon>Pseudomonadati</taxon>
        <taxon>Pseudomonadota</taxon>
        <taxon>Gammaproteobacteria</taxon>
        <taxon>Enterobacterales</taxon>
        <taxon>Enterobacteriaceae</taxon>
        <taxon>Klebsiella/Raoultella group</taxon>
        <taxon>Klebsiella</taxon>
        <taxon>Klebsiella pneumoniae complex</taxon>
    </lineage>
</organism>
<dbReference type="InterPro" id="IPR014776">
    <property type="entry name" value="4pyrrole_Mease_sub2"/>
</dbReference>
<dbReference type="GO" id="GO:0008168">
    <property type="term" value="F:methyltransferase activity"/>
    <property type="evidence" value="ECO:0007669"/>
    <property type="project" value="UniProtKB-KW"/>
</dbReference>
<reference evidence="1" key="1">
    <citation type="submission" date="2019-04" db="EMBL/GenBank/DDBJ databases">
        <authorList>
            <consortium name="Pathogen Informatics"/>
        </authorList>
    </citation>
    <scope>NUCLEOTIDE SEQUENCE</scope>
    <source>
        <strain evidence="1">NCTC9183</strain>
    </source>
</reference>
<sequence length="41" mass="4379">MADHPRGDGFAPVDMTSLVIVGNKATYIDNGLMITPRGYAL</sequence>
<gene>
    <name evidence="1" type="primary">cbiH_1</name>
    <name evidence="1" type="ORF">NCTC9183_05796</name>
</gene>